<name>A0A5C2SBE5_9APHY</name>
<evidence type="ECO:0000256" key="2">
    <source>
        <dbReference type="SAM" id="Phobius"/>
    </source>
</evidence>
<protein>
    <submittedName>
        <fullName evidence="3">Uncharacterized protein</fullName>
    </submittedName>
</protein>
<dbReference type="AlphaFoldDB" id="A0A5C2SBE5"/>
<keyword evidence="4" id="KW-1185">Reference proteome</keyword>
<keyword evidence="2" id="KW-1133">Transmembrane helix</keyword>
<gene>
    <name evidence="3" type="ORF">L227DRAFT_612729</name>
</gene>
<keyword evidence="2" id="KW-0472">Membrane</keyword>
<organism evidence="3 4">
    <name type="scientific">Lentinus tigrinus ALCF2SS1-6</name>
    <dbReference type="NCBI Taxonomy" id="1328759"/>
    <lineage>
        <taxon>Eukaryota</taxon>
        <taxon>Fungi</taxon>
        <taxon>Dikarya</taxon>
        <taxon>Basidiomycota</taxon>
        <taxon>Agaricomycotina</taxon>
        <taxon>Agaricomycetes</taxon>
        <taxon>Polyporales</taxon>
        <taxon>Polyporaceae</taxon>
        <taxon>Lentinus</taxon>
    </lineage>
</organism>
<feature type="compositionally biased region" description="Polar residues" evidence="1">
    <location>
        <begin position="18"/>
        <end position="27"/>
    </location>
</feature>
<dbReference type="OrthoDB" id="2753042at2759"/>
<feature type="region of interest" description="Disordered" evidence="1">
    <location>
        <begin position="115"/>
        <end position="152"/>
    </location>
</feature>
<accession>A0A5C2SBE5</accession>
<feature type="transmembrane region" description="Helical" evidence="2">
    <location>
        <begin position="366"/>
        <end position="385"/>
    </location>
</feature>
<proteinExistence type="predicted"/>
<dbReference type="EMBL" id="ML122274">
    <property type="protein sequence ID" value="RPD58626.1"/>
    <property type="molecule type" value="Genomic_DNA"/>
</dbReference>
<evidence type="ECO:0000256" key="1">
    <source>
        <dbReference type="SAM" id="MobiDB-lite"/>
    </source>
</evidence>
<feature type="region of interest" description="Disordered" evidence="1">
    <location>
        <begin position="1"/>
        <end position="27"/>
    </location>
</feature>
<reference evidence="3" key="1">
    <citation type="journal article" date="2018" name="Genome Biol. Evol.">
        <title>Genomics and development of Lentinus tigrinus, a white-rot wood-decaying mushroom with dimorphic fruiting bodies.</title>
        <authorList>
            <person name="Wu B."/>
            <person name="Xu Z."/>
            <person name="Knudson A."/>
            <person name="Carlson A."/>
            <person name="Chen N."/>
            <person name="Kovaka S."/>
            <person name="LaButti K."/>
            <person name="Lipzen A."/>
            <person name="Pennachio C."/>
            <person name="Riley R."/>
            <person name="Schakwitz W."/>
            <person name="Umezawa K."/>
            <person name="Ohm R.A."/>
            <person name="Grigoriev I.V."/>
            <person name="Nagy L.G."/>
            <person name="Gibbons J."/>
            <person name="Hibbett D."/>
        </authorList>
    </citation>
    <scope>NUCLEOTIDE SEQUENCE [LARGE SCALE GENOMIC DNA]</scope>
    <source>
        <strain evidence="3">ALCF2SS1-6</strain>
    </source>
</reference>
<keyword evidence="2" id="KW-0812">Transmembrane</keyword>
<evidence type="ECO:0000313" key="4">
    <source>
        <dbReference type="Proteomes" id="UP000313359"/>
    </source>
</evidence>
<feature type="region of interest" description="Disordered" evidence="1">
    <location>
        <begin position="79"/>
        <end position="99"/>
    </location>
</feature>
<dbReference type="Proteomes" id="UP000313359">
    <property type="component" value="Unassembled WGS sequence"/>
</dbReference>
<evidence type="ECO:0000313" key="3">
    <source>
        <dbReference type="EMBL" id="RPD58626.1"/>
    </source>
</evidence>
<sequence>MAEVPSLLTATRRRSSRKNQPSKSVSESICELALAYQRARDYWEANPDMTEHGPTDMHQSIEQWLVAKNILDGPALTAPEQQRQAELHPPPPPPSINGRRLSLKLPSLRPLNLRRRSLPVVGSPGVATEPRKRTRSTPTLPPSHTPSARNDLWKIPRSPRMTWAGLMKGFRSSTHKRSLSGGTDLGPVCEETPSTLELLPPVFSSSTCSIISGREERHSAQPSSAVSDPWVARLPVLRKPSVEDEEASDDNAIQLCDSPESLPQHLSTPIEENDVANTMSRPPTPSIAESIDPAYRALMPILHGLEAITENPRRTSISEEFNDDGYVQFWETFAQLSPKEILYAVYAIRGGALDVQFDTPSGHPRLVLLLALWALAATGFAVYMYSQPR</sequence>